<dbReference type="PANTHER" id="PTHR43501">
    <property type="entry name" value="CYTOSOL NON-SPECIFIC DIPEPTIDASE"/>
    <property type="match status" value="1"/>
</dbReference>
<dbReference type="SUPFAM" id="SSF53187">
    <property type="entry name" value="Zn-dependent exopeptidases"/>
    <property type="match status" value="1"/>
</dbReference>
<dbReference type="GO" id="GO:0005829">
    <property type="term" value="C:cytosol"/>
    <property type="evidence" value="ECO:0007669"/>
    <property type="project" value="TreeGrafter"/>
</dbReference>
<accession>A0A645AGF7</accession>
<organism evidence="1">
    <name type="scientific">bioreactor metagenome</name>
    <dbReference type="NCBI Taxonomy" id="1076179"/>
    <lineage>
        <taxon>unclassified sequences</taxon>
        <taxon>metagenomes</taxon>
        <taxon>ecological metagenomes</taxon>
    </lineage>
</organism>
<dbReference type="PANTHER" id="PTHR43501:SF1">
    <property type="entry name" value="CYTOSOL NON-SPECIFIC DIPEPTIDASE"/>
    <property type="match status" value="1"/>
</dbReference>
<dbReference type="GO" id="GO:0006508">
    <property type="term" value="P:proteolysis"/>
    <property type="evidence" value="ECO:0007669"/>
    <property type="project" value="InterPro"/>
</dbReference>
<reference evidence="1" key="1">
    <citation type="submission" date="2019-08" db="EMBL/GenBank/DDBJ databases">
        <authorList>
            <person name="Kucharzyk K."/>
            <person name="Murdoch R.W."/>
            <person name="Higgins S."/>
            <person name="Loffler F."/>
        </authorList>
    </citation>
    <scope>NUCLEOTIDE SEQUENCE</scope>
</reference>
<keyword evidence="1" id="KW-0378">Hydrolase</keyword>
<dbReference type="Gene3D" id="3.40.630.10">
    <property type="entry name" value="Zn peptidases"/>
    <property type="match status" value="1"/>
</dbReference>
<dbReference type="AlphaFoldDB" id="A0A645AGF7"/>
<keyword evidence="1" id="KW-0224">Dipeptidase</keyword>
<comment type="caution">
    <text evidence="1">The sequence shown here is derived from an EMBL/GenBank/DDBJ whole genome shotgun (WGS) entry which is preliminary data.</text>
</comment>
<gene>
    <name evidence="1" type="primary">pepD_27</name>
    <name evidence="1" type="ORF">SDC9_98119</name>
</gene>
<dbReference type="EC" id="3.4.13.18" evidence="1"/>
<name>A0A645AGF7_9ZZZZ</name>
<keyword evidence="1" id="KW-0645">Protease</keyword>
<sequence>MPKTAPTPGNLGVTIKIGHLHGGHSGSDIHRNFGNANVILIALLREFPTLELSAISGGTLDNALSRDAEASGALPQELLAHLQERARVLAVELNRTLEHNPAQPITVAVEAGAAPAAVWPGPRQQELLALLASLPAGLLERSADGASEISANLAVIRGRAGESFRVVEHMRSLFNARREALAESVLDKMRRSGLSARIVSQYSGWSPATDSPLAHFARQVYCDVVGHEPEFRVTHGGLEPGIFSGKNPRLAMLSFAPEHIDLHSPAERLNIASVAEFRTLLRALVERAGEIAAPENAGK</sequence>
<evidence type="ECO:0000313" key="1">
    <source>
        <dbReference type="EMBL" id="MPM51371.1"/>
    </source>
</evidence>
<protein>
    <submittedName>
        <fullName evidence="1">Cytosol non-specific dipeptidase</fullName>
        <ecNumber evidence="1">3.4.13.18</ecNumber>
    </submittedName>
</protein>
<proteinExistence type="predicted"/>
<dbReference type="PRINTS" id="PR00934">
    <property type="entry name" value="XHISDIPTASE"/>
</dbReference>
<dbReference type="InterPro" id="IPR001160">
    <property type="entry name" value="Peptidase_M20C"/>
</dbReference>
<dbReference type="EMBL" id="VSSQ01013383">
    <property type="protein sequence ID" value="MPM51371.1"/>
    <property type="molecule type" value="Genomic_DNA"/>
</dbReference>
<dbReference type="GO" id="GO:0070573">
    <property type="term" value="F:metallodipeptidase activity"/>
    <property type="evidence" value="ECO:0007669"/>
    <property type="project" value="TreeGrafter"/>
</dbReference>